<feature type="signal peptide" evidence="2">
    <location>
        <begin position="1"/>
        <end position="23"/>
    </location>
</feature>
<sequence>MKKILAAALLASSATLAVVPALAAGTATHDGAHTHHHHHHEHCLNGKCAEGEKSAQNNGDAETADLNAKSLAAAQNNQVPTVAGATSGVGAPTVPAAPTLTAPSVSAPGIPAPVAAGTGVKAPAFPKAPTVPANGQLPAPVPVQ</sequence>
<dbReference type="RefSeq" id="WP_099541766.1">
    <property type="nucleotide sequence ID" value="NZ_PEBQ01000144.1"/>
</dbReference>
<organism evidence="3 4">
    <name type="scientific">Acetobacter pomorum</name>
    <dbReference type="NCBI Taxonomy" id="65959"/>
    <lineage>
        <taxon>Bacteria</taxon>
        <taxon>Pseudomonadati</taxon>
        <taxon>Pseudomonadota</taxon>
        <taxon>Alphaproteobacteria</taxon>
        <taxon>Acetobacterales</taxon>
        <taxon>Acetobacteraceae</taxon>
        <taxon>Acetobacter</taxon>
    </lineage>
</organism>
<dbReference type="OrthoDB" id="7226455at2"/>
<evidence type="ECO:0000256" key="1">
    <source>
        <dbReference type="SAM" id="MobiDB-lite"/>
    </source>
</evidence>
<evidence type="ECO:0000313" key="4">
    <source>
        <dbReference type="Proteomes" id="UP000228751"/>
    </source>
</evidence>
<comment type="caution">
    <text evidence="3">The sequence shown here is derived from an EMBL/GenBank/DDBJ whole genome shotgun (WGS) entry which is preliminary data.</text>
</comment>
<accession>A0A2G4RAU5</accession>
<feature type="chain" id="PRO_5013895520" evidence="2">
    <location>
        <begin position="24"/>
        <end position="144"/>
    </location>
</feature>
<dbReference type="EMBL" id="PEBQ01000144">
    <property type="protein sequence ID" value="PHY93682.1"/>
    <property type="molecule type" value="Genomic_DNA"/>
</dbReference>
<evidence type="ECO:0000256" key="2">
    <source>
        <dbReference type="SAM" id="SignalP"/>
    </source>
</evidence>
<gene>
    <name evidence="3" type="ORF">CSR02_11925</name>
</gene>
<reference evidence="3 4" key="1">
    <citation type="submission" date="2017-10" db="EMBL/GenBank/DDBJ databases">
        <title>Genomic analysis of the genus Acetobacter.</title>
        <authorList>
            <person name="Kim K.H."/>
            <person name="Chun B.H."/>
            <person name="Son A.R."/>
            <person name="Jeon C.O."/>
        </authorList>
    </citation>
    <scope>NUCLEOTIDE SEQUENCE [LARGE SCALE GENOMIC DNA]</scope>
    <source>
        <strain evidence="3 4">LHT 2458</strain>
    </source>
</reference>
<dbReference type="Proteomes" id="UP000228751">
    <property type="component" value="Unassembled WGS sequence"/>
</dbReference>
<name>A0A2G4RAU5_9PROT</name>
<protein>
    <submittedName>
        <fullName evidence="3">Uncharacterized protein</fullName>
    </submittedName>
</protein>
<proteinExistence type="predicted"/>
<keyword evidence="4" id="KW-1185">Reference proteome</keyword>
<dbReference type="AlphaFoldDB" id="A0A2G4RAU5"/>
<keyword evidence="2" id="KW-0732">Signal</keyword>
<feature type="region of interest" description="Disordered" evidence="1">
    <location>
        <begin position="121"/>
        <end position="144"/>
    </location>
</feature>
<evidence type="ECO:0000313" key="3">
    <source>
        <dbReference type="EMBL" id="PHY93682.1"/>
    </source>
</evidence>